<protein>
    <submittedName>
        <fullName evidence="1">CLUMA_CG005950, isoform A</fullName>
    </submittedName>
</protein>
<name>A0A1J1HYF5_9DIPT</name>
<dbReference type="AlphaFoldDB" id="A0A1J1HYF5"/>
<sequence>MKPVNTERDDTRSERLSQAVLFIQICNFIQSKKSSSFRKFKMCMSIPEKSNLVSKFDTHSIYSPNGR</sequence>
<dbReference type="EMBL" id="CVRI01000026">
    <property type="protein sequence ID" value="CRK92364.1"/>
    <property type="molecule type" value="Genomic_DNA"/>
</dbReference>
<reference evidence="1 2" key="1">
    <citation type="submission" date="2015-04" db="EMBL/GenBank/DDBJ databases">
        <authorList>
            <person name="Syromyatnikov M.Y."/>
            <person name="Popov V.N."/>
        </authorList>
    </citation>
    <scope>NUCLEOTIDE SEQUENCE [LARGE SCALE GENOMIC DNA]</scope>
</reference>
<gene>
    <name evidence="1" type="ORF">CLUMA_CG005950</name>
</gene>
<dbReference type="Proteomes" id="UP000183832">
    <property type="component" value="Unassembled WGS sequence"/>
</dbReference>
<organism evidence="1 2">
    <name type="scientific">Clunio marinus</name>
    <dbReference type="NCBI Taxonomy" id="568069"/>
    <lineage>
        <taxon>Eukaryota</taxon>
        <taxon>Metazoa</taxon>
        <taxon>Ecdysozoa</taxon>
        <taxon>Arthropoda</taxon>
        <taxon>Hexapoda</taxon>
        <taxon>Insecta</taxon>
        <taxon>Pterygota</taxon>
        <taxon>Neoptera</taxon>
        <taxon>Endopterygota</taxon>
        <taxon>Diptera</taxon>
        <taxon>Nematocera</taxon>
        <taxon>Chironomoidea</taxon>
        <taxon>Chironomidae</taxon>
        <taxon>Clunio</taxon>
    </lineage>
</organism>
<proteinExistence type="predicted"/>
<keyword evidence="2" id="KW-1185">Reference proteome</keyword>
<evidence type="ECO:0000313" key="2">
    <source>
        <dbReference type="Proteomes" id="UP000183832"/>
    </source>
</evidence>
<evidence type="ECO:0000313" key="1">
    <source>
        <dbReference type="EMBL" id="CRK92364.1"/>
    </source>
</evidence>
<accession>A0A1J1HYF5</accession>